<dbReference type="InterPro" id="IPR000192">
    <property type="entry name" value="Aminotrans_V_dom"/>
</dbReference>
<feature type="compositionally biased region" description="Low complexity" evidence="1">
    <location>
        <begin position="683"/>
        <end position="703"/>
    </location>
</feature>
<dbReference type="InterPro" id="IPR011063">
    <property type="entry name" value="TilS/TtcA_N"/>
</dbReference>
<dbReference type="Proteomes" id="UP000321570">
    <property type="component" value="Unassembled WGS sequence"/>
</dbReference>
<dbReference type="Gene3D" id="3.40.50.620">
    <property type="entry name" value="HUPs"/>
    <property type="match status" value="1"/>
</dbReference>
<keyword evidence="5" id="KW-1185">Reference proteome</keyword>
<evidence type="ECO:0000313" key="5">
    <source>
        <dbReference type="Proteomes" id="UP000321570"/>
    </source>
</evidence>
<dbReference type="SUPFAM" id="SSF53383">
    <property type="entry name" value="PLP-dependent transferases"/>
    <property type="match status" value="1"/>
</dbReference>
<feature type="non-terminal residue" evidence="4">
    <location>
        <position position="1"/>
    </location>
</feature>
<feature type="domain" description="tRNA(Ile)-lysidine/2-thiocytidine synthase N-terminal" evidence="3">
    <location>
        <begin position="735"/>
        <end position="901"/>
    </location>
</feature>
<gene>
    <name evidence="4" type="ORF">WMSIL1_LOCUS7160</name>
</gene>
<feature type="domain" description="Aminotransferase class V" evidence="2">
    <location>
        <begin position="22"/>
        <end position="374"/>
    </location>
</feature>
<dbReference type="Gene3D" id="3.90.1150.10">
    <property type="entry name" value="Aspartate Aminotransferase, domain 1"/>
    <property type="match status" value="1"/>
</dbReference>
<name>A0A564YJY4_HYMDI</name>
<reference evidence="4 5" key="1">
    <citation type="submission" date="2019-07" db="EMBL/GenBank/DDBJ databases">
        <authorList>
            <person name="Jastrzebski P J."/>
            <person name="Paukszto L."/>
            <person name="Jastrzebski P J."/>
        </authorList>
    </citation>
    <scope>NUCLEOTIDE SEQUENCE [LARGE SCALE GENOMIC DNA]</scope>
    <source>
        <strain evidence="4 5">WMS-il1</strain>
    </source>
</reference>
<dbReference type="InterPro" id="IPR015421">
    <property type="entry name" value="PyrdxlP-dep_Trfase_major"/>
</dbReference>
<evidence type="ECO:0008006" key="6">
    <source>
        <dbReference type="Google" id="ProtNLM"/>
    </source>
</evidence>
<dbReference type="Gene3D" id="3.40.640.10">
    <property type="entry name" value="Type I PLP-dependent aspartate aminotransferase-like (Major domain)"/>
    <property type="match status" value="1"/>
</dbReference>
<accession>A0A564YJY4</accession>
<dbReference type="InterPro" id="IPR014729">
    <property type="entry name" value="Rossmann-like_a/b/a_fold"/>
</dbReference>
<dbReference type="SUPFAM" id="SSF52402">
    <property type="entry name" value="Adenine nucleotide alpha hydrolases-like"/>
    <property type="match status" value="1"/>
</dbReference>
<evidence type="ECO:0000259" key="2">
    <source>
        <dbReference type="Pfam" id="PF00266"/>
    </source>
</evidence>
<dbReference type="EMBL" id="CABIJS010000255">
    <property type="protein sequence ID" value="VUZ47627.1"/>
    <property type="molecule type" value="Genomic_DNA"/>
</dbReference>
<dbReference type="Pfam" id="PF01171">
    <property type="entry name" value="ATP_bind_3"/>
    <property type="match status" value="1"/>
</dbReference>
<evidence type="ECO:0000256" key="1">
    <source>
        <dbReference type="SAM" id="MobiDB-lite"/>
    </source>
</evidence>
<proteinExistence type="predicted"/>
<evidence type="ECO:0000313" key="4">
    <source>
        <dbReference type="EMBL" id="VUZ47627.1"/>
    </source>
</evidence>
<organism evidence="4 5">
    <name type="scientific">Hymenolepis diminuta</name>
    <name type="common">Rat tapeworm</name>
    <dbReference type="NCBI Taxonomy" id="6216"/>
    <lineage>
        <taxon>Eukaryota</taxon>
        <taxon>Metazoa</taxon>
        <taxon>Spiralia</taxon>
        <taxon>Lophotrochozoa</taxon>
        <taxon>Platyhelminthes</taxon>
        <taxon>Cestoda</taxon>
        <taxon>Eucestoda</taxon>
        <taxon>Cyclophyllidea</taxon>
        <taxon>Hymenolepididae</taxon>
        <taxon>Hymenolepis</taxon>
    </lineage>
</organism>
<evidence type="ECO:0000259" key="3">
    <source>
        <dbReference type="Pfam" id="PF01171"/>
    </source>
</evidence>
<dbReference type="PANTHER" id="PTHR43686:SF1">
    <property type="entry name" value="AMINOTRAN_5 DOMAIN-CONTAINING PROTEIN"/>
    <property type="match status" value="1"/>
</dbReference>
<dbReference type="InterPro" id="IPR015424">
    <property type="entry name" value="PyrdxlP-dep_Trfase"/>
</dbReference>
<dbReference type="PANTHER" id="PTHR43686">
    <property type="entry name" value="SULFURTRANSFERASE-RELATED"/>
    <property type="match status" value="1"/>
</dbReference>
<feature type="region of interest" description="Disordered" evidence="1">
    <location>
        <begin position="681"/>
        <end position="706"/>
    </location>
</feature>
<dbReference type="Pfam" id="PF00266">
    <property type="entry name" value="Aminotran_5"/>
    <property type="match status" value="1"/>
</dbReference>
<dbReference type="InterPro" id="IPR015422">
    <property type="entry name" value="PyrdxlP-dep_Trfase_small"/>
</dbReference>
<protein>
    <recommendedName>
        <fullName evidence="6">Aminotran_5 domain-containing protein</fullName>
    </recommendedName>
</protein>
<sequence>CDFTASGLSLKFFEEFISNEVLPEYANVHSFLAGMSCQTTTYRNDAKNIIKEAVNASDDDALIFCGSGTTGAIHKLIHNINLNEAPIVLVGPFEHHSNLLPWRHLAQKVIRLKTNSDGGVSMSYLEDALRAESKTAKKLGCQILVCLSAASNVTGILVDTNAASSLVHRYGGIIFWDYATAAPYVEMNMNPPSKGGDSYKDALFFSVHKFVGGPQTPGILVAKKRLFEAGETFPHQSGGGTVNFVRREHTSYFKEVEVREEGGTPAIIESIRAGMVIQLKEAIGTRLIQKREEDLVHIAWSRFAECPNLVILGGSKAKRIAIFSFLVRHTRGSYVKDSKYREDNCLFIHHDFICALLNDLFGIQSRSGCACAGPYALDLLGINEEMAISYEDTLISKDNEEIFDHKILRPGFTRVNLPFFYPDEEIDFIIDAIIFIAKYAWTFLPFYELDQNTGQWRYCKDKRTDMSKHLSYISYDQGVMRWRKPTSKSAGPVPSSHAECLSLAKSLQQSLESVLRKSNFGVTNERVDRYWLHSKYNNLRWFLLSSEAAADARGLPRPASQYPNTGSPWHPGCIERCFCPDLAKTDNESLLRLCKYTNARGMNPMGDGKYAHYKKVSRNDNYYNNLGRSSSEGSTESNSGGDVVCFPRGSNYSRVSPTRVISRSPRIGRLGTCERNPNNYQIPRNMMSSYRNSSSSPKRYSSSGEAGWYSPPPPLMRPTVQAIRLFSMIQAGDRVLIHLSGGKSSMALLHCLHEYQNILLQENSDPTNKNIFEIGAVVVALPYENYDLQPLISYLKSLGVTFYYERQDMNTYCSHSLDLCSSVKQRVIYNVARRYGYNVLALAQNLDEMAASFLSSVFNNGSIQTMEANVELKDLNLRLIRPLAFCRENVIASFVDNAKLPVLKTICPICEQSRLEQNRLKEMLVTEEFNNPNLFSSIVNAISPLLHLSSQSDVVMETDTTTKVVSWTK</sequence>
<dbReference type="AlphaFoldDB" id="A0A564YJY4"/>